<organism evidence="2 3">
    <name type="scientific">Virgisporangium aurantiacum</name>
    <dbReference type="NCBI Taxonomy" id="175570"/>
    <lineage>
        <taxon>Bacteria</taxon>
        <taxon>Bacillati</taxon>
        <taxon>Actinomycetota</taxon>
        <taxon>Actinomycetes</taxon>
        <taxon>Micromonosporales</taxon>
        <taxon>Micromonosporaceae</taxon>
        <taxon>Virgisporangium</taxon>
    </lineage>
</organism>
<evidence type="ECO:0000259" key="1">
    <source>
        <dbReference type="Pfam" id="PF07791"/>
    </source>
</evidence>
<dbReference type="RefSeq" id="WP_204011959.1">
    <property type="nucleotide sequence ID" value="NZ_BOPG01000107.1"/>
</dbReference>
<dbReference type="Pfam" id="PF07791">
    <property type="entry name" value="Imm11"/>
    <property type="match status" value="1"/>
</dbReference>
<sequence length="195" mass="21325">MTDATPPRIFKLRVEEGSEWTLPLDDEDIGLFAGFDGTRRAATWSPVPMYLLRANEGRPLRPADLPWLGRHVLVLRDTAIAVVGPLLADHGELLPLACADANLVVFNATRVIDALDEERSDVLRLGPAQILDIRRAAFRGELLTGSAVFKIPQMLFGPLYFTSTMVERIRATGLHSGVTFREVGARPGATNPGGR</sequence>
<protein>
    <recommendedName>
        <fullName evidence="1">Immunity MXAN-0049 protein domain-containing protein</fullName>
    </recommendedName>
</protein>
<dbReference type="Proteomes" id="UP000612585">
    <property type="component" value="Unassembled WGS sequence"/>
</dbReference>
<name>A0A8J3ZM71_9ACTN</name>
<reference evidence="2" key="1">
    <citation type="submission" date="2021-01" db="EMBL/GenBank/DDBJ databases">
        <title>Whole genome shotgun sequence of Virgisporangium aurantiacum NBRC 16421.</title>
        <authorList>
            <person name="Komaki H."/>
            <person name="Tamura T."/>
        </authorList>
    </citation>
    <scope>NUCLEOTIDE SEQUENCE</scope>
    <source>
        <strain evidence="2">NBRC 16421</strain>
    </source>
</reference>
<gene>
    <name evidence="2" type="ORF">Vau01_116020</name>
</gene>
<comment type="caution">
    <text evidence="2">The sequence shown here is derived from an EMBL/GenBank/DDBJ whole genome shotgun (WGS) entry which is preliminary data.</text>
</comment>
<accession>A0A8J3ZM71</accession>
<keyword evidence="3" id="KW-1185">Reference proteome</keyword>
<dbReference type="InterPro" id="IPR012433">
    <property type="entry name" value="Imm11"/>
</dbReference>
<dbReference type="AlphaFoldDB" id="A0A8J3ZM71"/>
<dbReference type="EMBL" id="BOPG01000107">
    <property type="protein sequence ID" value="GIJ64086.1"/>
    <property type="molecule type" value="Genomic_DNA"/>
</dbReference>
<evidence type="ECO:0000313" key="3">
    <source>
        <dbReference type="Proteomes" id="UP000612585"/>
    </source>
</evidence>
<evidence type="ECO:0000313" key="2">
    <source>
        <dbReference type="EMBL" id="GIJ64086.1"/>
    </source>
</evidence>
<feature type="domain" description="Immunity MXAN-0049 protein" evidence="1">
    <location>
        <begin position="106"/>
        <end position="184"/>
    </location>
</feature>
<proteinExistence type="predicted"/>